<protein>
    <submittedName>
        <fullName evidence="2">Uncharacterized protein</fullName>
    </submittedName>
</protein>
<feature type="compositionally biased region" description="Low complexity" evidence="1">
    <location>
        <begin position="183"/>
        <end position="194"/>
    </location>
</feature>
<accession>A0AAE0LT81</accession>
<comment type="caution">
    <text evidence="2">The sequence shown here is derived from an EMBL/GenBank/DDBJ whole genome shotgun (WGS) entry which is preliminary data.</text>
</comment>
<feature type="compositionally biased region" description="Pro residues" evidence="1">
    <location>
        <begin position="244"/>
        <end position="258"/>
    </location>
</feature>
<dbReference type="AlphaFoldDB" id="A0AAE0LT81"/>
<evidence type="ECO:0000256" key="1">
    <source>
        <dbReference type="SAM" id="MobiDB-lite"/>
    </source>
</evidence>
<keyword evidence="3" id="KW-1185">Reference proteome</keyword>
<organism evidence="2 3">
    <name type="scientific">Chaetomium fimeti</name>
    <dbReference type="NCBI Taxonomy" id="1854472"/>
    <lineage>
        <taxon>Eukaryota</taxon>
        <taxon>Fungi</taxon>
        <taxon>Dikarya</taxon>
        <taxon>Ascomycota</taxon>
        <taxon>Pezizomycotina</taxon>
        <taxon>Sordariomycetes</taxon>
        <taxon>Sordariomycetidae</taxon>
        <taxon>Sordariales</taxon>
        <taxon>Chaetomiaceae</taxon>
        <taxon>Chaetomium</taxon>
    </lineage>
</organism>
<evidence type="ECO:0000313" key="3">
    <source>
        <dbReference type="Proteomes" id="UP001278766"/>
    </source>
</evidence>
<proteinExistence type="predicted"/>
<dbReference type="EMBL" id="JAUEPN010000003">
    <property type="protein sequence ID" value="KAK3296658.1"/>
    <property type="molecule type" value="Genomic_DNA"/>
</dbReference>
<feature type="region of interest" description="Disordered" evidence="1">
    <location>
        <begin position="1"/>
        <end position="270"/>
    </location>
</feature>
<feature type="compositionally biased region" description="Low complexity" evidence="1">
    <location>
        <begin position="220"/>
        <end position="243"/>
    </location>
</feature>
<feature type="compositionally biased region" description="Low complexity" evidence="1">
    <location>
        <begin position="25"/>
        <end position="62"/>
    </location>
</feature>
<evidence type="ECO:0000313" key="2">
    <source>
        <dbReference type="EMBL" id="KAK3296658.1"/>
    </source>
</evidence>
<reference evidence="2" key="1">
    <citation type="journal article" date="2023" name="Mol. Phylogenet. Evol.">
        <title>Genome-scale phylogeny and comparative genomics of the fungal order Sordariales.</title>
        <authorList>
            <person name="Hensen N."/>
            <person name="Bonometti L."/>
            <person name="Westerberg I."/>
            <person name="Brannstrom I.O."/>
            <person name="Guillou S."/>
            <person name="Cros-Aarteil S."/>
            <person name="Calhoun S."/>
            <person name="Haridas S."/>
            <person name="Kuo A."/>
            <person name="Mondo S."/>
            <person name="Pangilinan J."/>
            <person name="Riley R."/>
            <person name="LaButti K."/>
            <person name="Andreopoulos B."/>
            <person name="Lipzen A."/>
            <person name="Chen C."/>
            <person name="Yan M."/>
            <person name="Daum C."/>
            <person name="Ng V."/>
            <person name="Clum A."/>
            <person name="Steindorff A."/>
            <person name="Ohm R.A."/>
            <person name="Martin F."/>
            <person name="Silar P."/>
            <person name="Natvig D.O."/>
            <person name="Lalanne C."/>
            <person name="Gautier V."/>
            <person name="Ament-Velasquez S.L."/>
            <person name="Kruys A."/>
            <person name="Hutchinson M.I."/>
            <person name="Powell A.J."/>
            <person name="Barry K."/>
            <person name="Miller A.N."/>
            <person name="Grigoriev I.V."/>
            <person name="Debuchy R."/>
            <person name="Gladieux P."/>
            <person name="Hiltunen Thoren M."/>
            <person name="Johannesson H."/>
        </authorList>
    </citation>
    <scope>NUCLEOTIDE SEQUENCE</scope>
    <source>
        <strain evidence="2">CBS 168.71</strain>
    </source>
</reference>
<sequence length="344" mass="35654">MDGSEGGLGEDHYPWSALEASRGVSTTSPNPSQGPSTTGPSSVTVTAWTRRSCSPRTSSRGSSTKRHSGSSDGIGSQTSKGKATAPMAGSSGHISDRSEGAEIGAGDETPGLQFGDEQFRPLPTTDSAVPRHFSRPPMPPPLTPPTLQGTFFPFEDRRPSYAASLPPALDASFIHQPNPEYGASSSSADVVSSSPQNASAFPRRRSYTRSVPIGVPIPPTTASASSSAETMTSGSTTNTFSPSSYPPTSPLLPPPPPGQYELPPSAPPAYEFVGGPGGPGVLLSQQEIDLQGEIISVMDDAGHGWKRHTRVYGGGVCLACVAAAGRDGEQGGFYGDKVPLEDRR</sequence>
<name>A0AAE0LT81_9PEZI</name>
<dbReference type="Proteomes" id="UP001278766">
    <property type="component" value="Unassembled WGS sequence"/>
</dbReference>
<dbReference type="RefSeq" id="XP_062660172.1">
    <property type="nucleotide sequence ID" value="XM_062802206.1"/>
</dbReference>
<reference evidence="2" key="2">
    <citation type="submission" date="2023-06" db="EMBL/GenBank/DDBJ databases">
        <authorList>
            <consortium name="Lawrence Berkeley National Laboratory"/>
            <person name="Haridas S."/>
            <person name="Hensen N."/>
            <person name="Bonometti L."/>
            <person name="Westerberg I."/>
            <person name="Brannstrom I.O."/>
            <person name="Guillou S."/>
            <person name="Cros-Aarteil S."/>
            <person name="Calhoun S."/>
            <person name="Kuo A."/>
            <person name="Mondo S."/>
            <person name="Pangilinan J."/>
            <person name="Riley R."/>
            <person name="Labutti K."/>
            <person name="Andreopoulos B."/>
            <person name="Lipzen A."/>
            <person name="Chen C."/>
            <person name="Yanf M."/>
            <person name="Daum C."/>
            <person name="Ng V."/>
            <person name="Clum A."/>
            <person name="Steindorff A."/>
            <person name="Ohm R."/>
            <person name="Martin F."/>
            <person name="Silar P."/>
            <person name="Natvig D."/>
            <person name="Lalanne C."/>
            <person name="Gautier V."/>
            <person name="Ament-Velasquez S.L."/>
            <person name="Kruys A."/>
            <person name="Hutchinson M.I."/>
            <person name="Powell A.J."/>
            <person name="Barry K."/>
            <person name="Miller A.N."/>
            <person name="Grigoriev I.V."/>
            <person name="Debuchy R."/>
            <person name="Gladieux P."/>
            <person name="Thoren M.H."/>
            <person name="Johannesson H."/>
        </authorList>
    </citation>
    <scope>NUCLEOTIDE SEQUENCE</scope>
    <source>
        <strain evidence="2">CBS 168.71</strain>
    </source>
</reference>
<gene>
    <name evidence="2" type="ORF">B0H64DRAFT_372101</name>
</gene>
<dbReference type="GeneID" id="87839154"/>